<dbReference type="eggNOG" id="COG1218">
    <property type="taxonomic scope" value="Bacteria"/>
</dbReference>
<dbReference type="InterPro" id="IPR006240">
    <property type="entry name" value="CysQ"/>
</dbReference>
<dbReference type="AlphaFoldDB" id="A0A1N6JET8"/>
<comment type="cofactor">
    <cofactor evidence="9 10">
        <name>Mg(2+)</name>
        <dbReference type="ChEBI" id="CHEBI:18420"/>
    </cofactor>
</comment>
<dbReference type="GO" id="GO:0046854">
    <property type="term" value="P:phosphatidylinositol phosphate biosynthetic process"/>
    <property type="evidence" value="ECO:0007669"/>
    <property type="project" value="InterPro"/>
</dbReference>
<dbReference type="InterPro" id="IPR050725">
    <property type="entry name" value="CysQ/Inositol_MonoPase"/>
</dbReference>
<evidence type="ECO:0000256" key="1">
    <source>
        <dbReference type="ARBA" id="ARBA00001625"/>
    </source>
</evidence>
<dbReference type="Proteomes" id="UP000185062">
    <property type="component" value="Unassembled WGS sequence"/>
</dbReference>
<dbReference type="PROSITE" id="PS00630">
    <property type="entry name" value="IMP_2"/>
    <property type="match status" value="1"/>
</dbReference>
<dbReference type="InterPro" id="IPR020583">
    <property type="entry name" value="Inositol_monoP_metal-BS"/>
</dbReference>
<sequence length="264" mass="28945">MHAMKPAVDIESIVSIAISAGKIILDIYQQDSFEKHIKLDNSPLTAADIASHHLITQQLQKLTPTIPVLSEESLTIAWDVRRQWCRYWLIDPLDGTKEFMKRNGEFTVNIALIDNHEPVLGVVHAPVLDVTWMGEQGQPARKQQAGEQYEIGVKQHKAGEPWIVTGSRTHAGDSLQAFLADLGEYELISIGSSIKLCLVAEGKADLYPRLGPTSEWDTAAAHAVVNAAGGEVIIVENGQPLLYNTKDSLINPHFLVQSVSSGRA</sequence>
<dbReference type="PANTHER" id="PTHR43028">
    <property type="entry name" value="3'(2'),5'-BISPHOSPHATE NUCLEOTIDASE 1"/>
    <property type="match status" value="1"/>
</dbReference>
<dbReference type="PRINTS" id="PR00377">
    <property type="entry name" value="IMPHPHTASES"/>
</dbReference>
<dbReference type="Gene3D" id="3.40.190.80">
    <property type="match status" value="1"/>
</dbReference>
<evidence type="ECO:0000256" key="8">
    <source>
        <dbReference type="ARBA" id="ARBA00023136"/>
    </source>
</evidence>
<evidence type="ECO:0000256" key="5">
    <source>
        <dbReference type="ARBA" id="ARBA00022723"/>
    </source>
</evidence>
<keyword evidence="5 9" id="KW-0479">Metal-binding</keyword>
<dbReference type="GO" id="GO:0000103">
    <property type="term" value="P:sulfate assimilation"/>
    <property type="evidence" value="ECO:0007669"/>
    <property type="project" value="TreeGrafter"/>
</dbReference>
<dbReference type="FunFam" id="3.40.190.80:FF:000005">
    <property type="entry name" value="3'(2'),5'-bisphosphate nucleotidase CysQ"/>
    <property type="match status" value="1"/>
</dbReference>
<comment type="catalytic activity">
    <reaction evidence="1 9">
        <text>adenosine 3',5'-bisphosphate + H2O = AMP + phosphate</text>
        <dbReference type="Rhea" id="RHEA:10040"/>
        <dbReference type="ChEBI" id="CHEBI:15377"/>
        <dbReference type="ChEBI" id="CHEBI:43474"/>
        <dbReference type="ChEBI" id="CHEBI:58343"/>
        <dbReference type="ChEBI" id="CHEBI:456215"/>
        <dbReference type="EC" id="3.1.3.7"/>
    </reaction>
</comment>
<dbReference type="STRING" id="44575.SAMN05216419_101211"/>
<feature type="binding site" evidence="10">
    <location>
        <position position="71"/>
    </location>
    <ligand>
        <name>Mg(2+)</name>
        <dbReference type="ChEBI" id="CHEBI:18420"/>
        <label>1</label>
        <note>catalytic</note>
    </ligand>
</feature>
<dbReference type="InterPro" id="IPR000760">
    <property type="entry name" value="Inositol_monophosphatase-like"/>
</dbReference>
<keyword evidence="4 9" id="KW-0997">Cell inner membrane</keyword>
<name>A0A1N6JET8_9PROT</name>
<feature type="binding site" evidence="9">
    <location>
        <position position="91"/>
    </location>
    <ligand>
        <name>Mg(2+)</name>
        <dbReference type="ChEBI" id="CHEBI:18420"/>
        <label>1</label>
    </ligand>
</feature>
<comment type="function">
    <text evidence="9">Converts adenosine-3',5'-bisphosphate (PAP) to AMP.</text>
</comment>
<feature type="binding site" evidence="9">
    <location>
        <position position="217"/>
    </location>
    <ligand>
        <name>substrate</name>
    </ligand>
</feature>
<dbReference type="GO" id="GO:0008441">
    <property type="term" value="F:3'(2'),5'-bisphosphate nucleotidase activity"/>
    <property type="evidence" value="ECO:0007669"/>
    <property type="project" value="UniProtKB-UniRule"/>
</dbReference>
<dbReference type="FunFam" id="3.30.540.10:FF:000007">
    <property type="entry name" value="3'(2'),5'-bisphosphate nucleotidase CysQ"/>
    <property type="match status" value="1"/>
</dbReference>
<evidence type="ECO:0000256" key="4">
    <source>
        <dbReference type="ARBA" id="ARBA00022519"/>
    </source>
</evidence>
<dbReference type="Gene3D" id="3.30.540.10">
    <property type="entry name" value="Fructose-1,6-Bisphosphatase, subunit A, domain 1"/>
    <property type="match status" value="1"/>
</dbReference>
<keyword evidence="3 9" id="KW-1003">Cell membrane</keyword>
<feature type="binding site" evidence="9">
    <location>
        <begin position="93"/>
        <end position="96"/>
    </location>
    <ligand>
        <name>substrate</name>
    </ligand>
</feature>
<gene>
    <name evidence="9" type="primary">cysQ</name>
    <name evidence="11" type="ORF">SAMN02743940_2560</name>
</gene>
<proteinExistence type="inferred from homology"/>
<dbReference type="EC" id="3.1.3.7" evidence="9"/>
<feature type="binding site" evidence="10">
    <location>
        <position position="93"/>
    </location>
    <ligand>
        <name>Mg(2+)</name>
        <dbReference type="ChEBI" id="CHEBI:18420"/>
        <label>2</label>
    </ligand>
</feature>
<comment type="subcellular location">
    <subcellularLocation>
        <location evidence="9">Cell inner membrane</location>
        <topology evidence="9">Peripheral membrane protein</topology>
        <orientation evidence="9">Cytoplasmic side</orientation>
    </subcellularLocation>
</comment>
<dbReference type="Pfam" id="PF00459">
    <property type="entry name" value="Inositol_P"/>
    <property type="match status" value="1"/>
</dbReference>
<protein>
    <recommendedName>
        <fullName evidence="9">3'(2'),5'-bisphosphate nucleotidase CysQ</fullName>
        <ecNumber evidence="9">3.1.3.7</ecNumber>
    </recommendedName>
    <alternativeName>
        <fullName evidence="9">3'(2'),5-bisphosphonucleoside 3'(2')-phosphohydrolase</fullName>
    </alternativeName>
    <alternativeName>
        <fullName evidence="9">3'-phosphoadenosine 5'-phosphate phosphatase</fullName>
        <shortName evidence="9">PAP phosphatase</shortName>
    </alternativeName>
</protein>
<reference evidence="11 12" key="1">
    <citation type="submission" date="2016-12" db="EMBL/GenBank/DDBJ databases">
        <authorList>
            <person name="Song W.-J."/>
            <person name="Kurnit D.M."/>
        </authorList>
    </citation>
    <scope>NUCLEOTIDE SEQUENCE [LARGE SCALE GENOMIC DNA]</scope>
    <source>
        <strain evidence="11 12">ATCC 49181</strain>
    </source>
</reference>
<evidence type="ECO:0000313" key="11">
    <source>
        <dbReference type="EMBL" id="SIO42888.1"/>
    </source>
</evidence>
<dbReference type="GO" id="GO:0050427">
    <property type="term" value="P:3'-phosphoadenosine 5'-phosphosulfate metabolic process"/>
    <property type="evidence" value="ECO:0007669"/>
    <property type="project" value="TreeGrafter"/>
</dbReference>
<dbReference type="CDD" id="cd01638">
    <property type="entry name" value="CysQ"/>
    <property type="match status" value="1"/>
</dbReference>
<keyword evidence="8 9" id="KW-0472">Membrane</keyword>
<keyword evidence="6 9" id="KW-0378">Hydrolase</keyword>
<feature type="binding site" evidence="9">
    <location>
        <position position="91"/>
    </location>
    <ligand>
        <name>Mg(2+)</name>
        <dbReference type="ChEBI" id="CHEBI:18420"/>
        <label>2</label>
    </ligand>
</feature>
<feature type="binding site" evidence="10">
    <location>
        <position position="217"/>
    </location>
    <ligand>
        <name>Mg(2+)</name>
        <dbReference type="ChEBI" id="CHEBI:18420"/>
        <label>1</label>
        <note>catalytic</note>
    </ligand>
</feature>
<feature type="binding site" evidence="9">
    <location>
        <position position="93"/>
    </location>
    <ligand>
        <name>Mg(2+)</name>
        <dbReference type="ChEBI" id="CHEBI:18420"/>
        <label>1</label>
    </ligand>
</feature>
<feature type="binding site" evidence="10">
    <location>
        <position position="94"/>
    </location>
    <ligand>
        <name>Mg(2+)</name>
        <dbReference type="ChEBI" id="CHEBI:18420"/>
        <label>1</label>
        <note>catalytic</note>
    </ligand>
</feature>
<dbReference type="PROSITE" id="PS00629">
    <property type="entry name" value="IMP_1"/>
    <property type="match status" value="1"/>
</dbReference>
<feature type="binding site" evidence="9">
    <location>
        <position position="94"/>
    </location>
    <ligand>
        <name>Mg(2+)</name>
        <dbReference type="ChEBI" id="CHEBI:18420"/>
        <label>2</label>
    </ligand>
</feature>
<feature type="binding site" evidence="9">
    <location>
        <position position="71"/>
    </location>
    <ligand>
        <name>Mg(2+)</name>
        <dbReference type="ChEBI" id="CHEBI:18420"/>
        <label>1</label>
    </ligand>
</feature>
<dbReference type="PANTHER" id="PTHR43028:SF5">
    <property type="entry name" value="3'(2'),5'-BISPHOSPHATE NUCLEOTIDASE 1"/>
    <property type="match status" value="1"/>
</dbReference>
<feature type="binding site" evidence="9">
    <location>
        <position position="217"/>
    </location>
    <ligand>
        <name>Mg(2+)</name>
        <dbReference type="ChEBI" id="CHEBI:18420"/>
        <label>2</label>
    </ligand>
</feature>
<feature type="binding site" evidence="9">
    <location>
        <position position="71"/>
    </location>
    <ligand>
        <name>substrate</name>
    </ligand>
</feature>
<dbReference type="GO" id="GO:0000287">
    <property type="term" value="F:magnesium ion binding"/>
    <property type="evidence" value="ECO:0007669"/>
    <property type="project" value="UniProtKB-UniRule"/>
</dbReference>
<evidence type="ECO:0000256" key="10">
    <source>
        <dbReference type="PIRSR" id="PIRSR600760-2"/>
    </source>
</evidence>
<dbReference type="EMBL" id="FSRO01000001">
    <property type="protein sequence ID" value="SIO42888.1"/>
    <property type="molecule type" value="Genomic_DNA"/>
</dbReference>
<dbReference type="NCBIfam" id="TIGR01331">
    <property type="entry name" value="bisphos_cysQ"/>
    <property type="match status" value="1"/>
</dbReference>
<keyword evidence="7 9" id="KW-0460">Magnesium</keyword>
<evidence type="ECO:0000256" key="2">
    <source>
        <dbReference type="ARBA" id="ARBA00005289"/>
    </source>
</evidence>
<dbReference type="HAMAP" id="MF_02095">
    <property type="entry name" value="CysQ"/>
    <property type="match status" value="1"/>
</dbReference>
<evidence type="ECO:0000256" key="9">
    <source>
        <dbReference type="HAMAP-Rule" id="MF_02095"/>
    </source>
</evidence>
<evidence type="ECO:0000313" key="12">
    <source>
        <dbReference type="Proteomes" id="UP000185062"/>
    </source>
</evidence>
<evidence type="ECO:0000256" key="3">
    <source>
        <dbReference type="ARBA" id="ARBA00022475"/>
    </source>
</evidence>
<evidence type="ECO:0000256" key="7">
    <source>
        <dbReference type="ARBA" id="ARBA00022842"/>
    </source>
</evidence>
<dbReference type="GO" id="GO:0005886">
    <property type="term" value="C:plasma membrane"/>
    <property type="evidence" value="ECO:0007669"/>
    <property type="project" value="UniProtKB-SubCell"/>
</dbReference>
<dbReference type="InterPro" id="IPR020550">
    <property type="entry name" value="Inositol_monophosphatase_CS"/>
</dbReference>
<feature type="binding site" evidence="10">
    <location>
        <position position="91"/>
    </location>
    <ligand>
        <name>Mg(2+)</name>
        <dbReference type="ChEBI" id="CHEBI:18420"/>
        <label>1</label>
        <note>catalytic</note>
    </ligand>
</feature>
<keyword evidence="12" id="KW-1185">Reference proteome</keyword>
<accession>A0A1N6JET8</accession>
<comment type="similarity">
    <text evidence="2 9">Belongs to the inositol monophosphatase superfamily. CysQ family.</text>
</comment>
<evidence type="ECO:0000256" key="6">
    <source>
        <dbReference type="ARBA" id="ARBA00022801"/>
    </source>
</evidence>
<organism evidence="11 12">
    <name type="scientific">Nitrosomonas cryotolerans ATCC 49181</name>
    <dbReference type="NCBI Taxonomy" id="1131553"/>
    <lineage>
        <taxon>Bacteria</taxon>
        <taxon>Pseudomonadati</taxon>
        <taxon>Pseudomonadota</taxon>
        <taxon>Betaproteobacteria</taxon>
        <taxon>Nitrosomonadales</taxon>
        <taxon>Nitrosomonadaceae</taxon>
        <taxon>Nitrosomonas</taxon>
    </lineage>
</organism>
<dbReference type="SUPFAM" id="SSF56655">
    <property type="entry name" value="Carbohydrate phosphatase"/>
    <property type="match status" value="1"/>
</dbReference>